<comment type="caution">
    <text evidence="1">The sequence shown here is derived from an EMBL/GenBank/DDBJ whole genome shotgun (WGS) entry which is preliminary data.</text>
</comment>
<gene>
    <name evidence="1" type="ORF">CEXT_81361</name>
</gene>
<accession>A0AAV4PCM2</accession>
<evidence type="ECO:0000313" key="1">
    <source>
        <dbReference type="EMBL" id="GIX92877.1"/>
    </source>
</evidence>
<organism evidence="1 2">
    <name type="scientific">Caerostris extrusa</name>
    <name type="common">Bark spider</name>
    <name type="synonym">Caerostris bankana</name>
    <dbReference type="NCBI Taxonomy" id="172846"/>
    <lineage>
        <taxon>Eukaryota</taxon>
        <taxon>Metazoa</taxon>
        <taxon>Ecdysozoa</taxon>
        <taxon>Arthropoda</taxon>
        <taxon>Chelicerata</taxon>
        <taxon>Arachnida</taxon>
        <taxon>Araneae</taxon>
        <taxon>Araneomorphae</taxon>
        <taxon>Entelegynae</taxon>
        <taxon>Araneoidea</taxon>
        <taxon>Araneidae</taxon>
        <taxon>Caerostris</taxon>
    </lineage>
</organism>
<reference evidence="1 2" key="1">
    <citation type="submission" date="2021-06" db="EMBL/GenBank/DDBJ databases">
        <title>Caerostris extrusa draft genome.</title>
        <authorList>
            <person name="Kono N."/>
            <person name="Arakawa K."/>
        </authorList>
    </citation>
    <scope>NUCLEOTIDE SEQUENCE [LARGE SCALE GENOMIC DNA]</scope>
</reference>
<keyword evidence="2" id="KW-1185">Reference proteome</keyword>
<protein>
    <submittedName>
        <fullName evidence="1">Uncharacterized protein</fullName>
    </submittedName>
</protein>
<evidence type="ECO:0000313" key="2">
    <source>
        <dbReference type="Proteomes" id="UP001054945"/>
    </source>
</evidence>
<name>A0AAV4PCM2_CAEEX</name>
<sequence length="81" mass="9214">MGHIFIGRFADTRRIATPSCNPVAKSDRKLWLDSPLHQNRSLSSSSYACVCLRNYGPALDKTQRNSVGIRFPIHHFTPTYH</sequence>
<dbReference type="EMBL" id="BPLR01004169">
    <property type="protein sequence ID" value="GIX92877.1"/>
    <property type="molecule type" value="Genomic_DNA"/>
</dbReference>
<dbReference type="AlphaFoldDB" id="A0AAV4PCM2"/>
<dbReference type="Proteomes" id="UP001054945">
    <property type="component" value="Unassembled WGS sequence"/>
</dbReference>
<proteinExistence type="predicted"/>